<evidence type="ECO:0000313" key="1">
    <source>
        <dbReference type="EMBL" id="NEW04681.1"/>
    </source>
</evidence>
<dbReference type="AlphaFoldDB" id="A0A6G3ZSW8"/>
<dbReference type="InterPro" id="IPR016024">
    <property type="entry name" value="ARM-type_fold"/>
</dbReference>
<reference evidence="1" key="1">
    <citation type="submission" date="2020-02" db="EMBL/GenBank/DDBJ databases">
        <authorList>
            <person name="Shen X.-R."/>
            <person name="Zhang Y.-X."/>
        </authorList>
    </citation>
    <scope>NUCLEOTIDE SEQUENCE</scope>
    <source>
        <strain evidence="1">SYP-B3998</strain>
    </source>
</reference>
<sequence length="161" mass="18107">MKLNELQIAINENNIDLAISIVEEIGNTRVIEAVPVLIHFLLNTEENILRNAIAIALSDIGSEEAVEPLISLLKSPKTIKSRGTILYALESFDCSVHAELLLDLLINGNFEVSRQAFLLLDSNVSRISNQMKVKCLKIIREEIKKQKNNTEILLELVEIFK</sequence>
<gene>
    <name evidence="1" type="ORF">GK047_01430</name>
</gene>
<name>A0A6G3ZSW8_9BACL</name>
<dbReference type="Pfam" id="PF13646">
    <property type="entry name" value="HEAT_2"/>
    <property type="match status" value="1"/>
</dbReference>
<dbReference type="InterPro" id="IPR011989">
    <property type="entry name" value="ARM-like"/>
</dbReference>
<dbReference type="SUPFAM" id="SSF48371">
    <property type="entry name" value="ARM repeat"/>
    <property type="match status" value="1"/>
</dbReference>
<dbReference type="EMBL" id="JAAIKC010000001">
    <property type="protein sequence ID" value="NEW04681.1"/>
    <property type="molecule type" value="Genomic_DNA"/>
</dbReference>
<dbReference type="RefSeq" id="WP_163940388.1">
    <property type="nucleotide sequence ID" value="NZ_JAAIKC010000001.1"/>
</dbReference>
<organism evidence="1">
    <name type="scientific">Paenibacillus sp. SYP-B3998</name>
    <dbReference type="NCBI Taxonomy" id="2678564"/>
    <lineage>
        <taxon>Bacteria</taxon>
        <taxon>Bacillati</taxon>
        <taxon>Bacillota</taxon>
        <taxon>Bacilli</taxon>
        <taxon>Bacillales</taxon>
        <taxon>Paenibacillaceae</taxon>
        <taxon>Paenibacillus</taxon>
    </lineage>
</organism>
<proteinExistence type="predicted"/>
<accession>A0A6G3ZSW8</accession>
<dbReference type="Gene3D" id="1.25.10.10">
    <property type="entry name" value="Leucine-rich Repeat Variant"/>
    <property type="match status" value="1"/>
</dbReference>
<comment type="caution">
    <text evidence="1">The sequence shown here is derived from an EMBL/GenBank/DDBJ whole genome shotgun (WGS) entry which is preliminary data.</text>
</comment>
<protein>
    <submittedName>
        <fullName evidence="1">HEAT repeat domain-containing protein</fullName>
    </submittedName>
</protein>